<evidence type="ECO:0000256" key="1">
    <source>
        <dbReference type="ARBA" id="ARBA00004606"/>
    </source>
</evidence>
<name>A0A0X3PX53_SCHSO</name>
<evidence type="ECO:0000256" key="11">
    <source>
        <dbReference type="RuleBase" id="RU368121"/>
    </source>
</evidence>
<evidence type="ECO:0000256" key="2">
    <source>
        <dbReference type="ARBA" id="ARBA00004922"/>
    </source>
</evidence>
<evidence type="ECO:0000256" key="9">
    <source>
        <dbReference type="ARBA" id="ARBA00023136"/>
    </source>
</evidence>
<evidence type="ECO:0000259" key="13">
    <source>
        <dbReference type="Pfam" id="PF13733"/>
    </source>
</evidence>
<feature type="domain" description="Galactosyltransferase C-terminal" evidence="12">
    <location>
        <begin position="264"/>
        <end position="340"/>
    </location>
</feature>
<dbReference type="InterPro" id="IPR027791">
    <property type="entry name" value="Galactosyl_T_C"/>
</dbReference>
<gene>
    <name evidence="14" type="primary">BRE4</name>
    <name evidence="14" type="ORF">TR138106</name>
</gene>
<dbReference type="EC" id="2.4.1.-" evidence="11"/>
<comment type="subcellular location">
    <subcellularLocation>
        <location evidence="1">Membrane</location>
        <topology evidence="1">Single-pass type II membrane protein</topology>
    </subcellularLocation>
</comment>
<evidence type="ECO:0000259" key="12">
    <source>
        <dbReference type="Pfam" id="PF02709"/>
    </source>
</evidence>
<keyword evidence="8" id="KW-1133">Transmembrane helix</keyword>
<evidence type="ECO:0000313" key="14">
    <source>
        <dbReference type="EMBL" id="JAP51786.1"/>
    </source>
</evidence>
<dbReference type="GO" id="GO:0016020">
    <property type="term" value="C:membrane"/>
    <property type="evidence" value="ECO:0007669"/>
    <property type="project" value="UniProtKB-SubCell"/>
</dbReference>
<dbReference type="InterPro" id="IPR029044">
    <property type="entry name" value="Nucleotide-diphossugar_trans"/>
</dbReference>
<proteinExistence type="inferred from homology"/>
<dbReference type="GO" id="GO:0005975">
    <property type="term" value="P:carbohydrate metabolic process"/>
    <property type="evidence" value="ECO:0007669"/>
    <property type="project" value="InterPro"/>
</dbReference>
<keyword evidence="4 11" id="KW-0328">Glycosyltransferase</keyword>
<keyword evidence="6" id="KW-0812">Transmembrane</keyword>
<evidence type="ECO:0000256" key="4">
    <source>
        <dbReference type="ARBA" id="ARBA00022676"/>
    </source>
</evidence>
<dbReference type="Gene3D" id="3.90.550.10">
    <property type="entry name" value="Spore Coat Polysaccharide Biosynthesis Protein SpsA, Chain A"/>
    <property type="match status" value="1"/>
</dbReference>
<dbReference type="CDD" id="cd00899">
    <property type="entry name" value="b4GalT"/>
    <property type="match status" value="1"/>
</dbReference>
<dbReference type="GO" id="GO:0033842">
    <property type="term" value="F:N-acetyl-beta-glucosaminyl-derivative 4-beta-N-acetylgalactosaminyltransferase activity"/>
    <property type="evidence" value="ECO:0007669"/>
    <property type="project" value="TreeGrafter"/>
</dbReference>
<dbReference type="Pfam" id="PF13733">
    <property type="entry name" value="Glyco_transf_7N"/>
    <property type="match status" value="1"/>
</dbReference>
<dbReference type="AlphaFoldDB" id="A0A0X3PX53"/>
<evidence type="ECO:0000256" key="7">
    <source>
        <dbReference type="ARBA" id="ARBA00022968"/>
    </source>
</evidence>
<evidence type="ECO:0000256" key="10">
    <source>
        <dbReference type="ARBA" id="ARBA00023180"/>
    </source>
</evidence>
<accession>A0A0X3PX53</accession>
<sequence>TRMRQRCARLLLVMKNRLKFDGILRMRIDTGFTCTQKLLAALFLYVTLHIFASCVYNRLSGTSIRPLPMSNLTFPSAYYLIGNSRLVAARNQCVLPAFVGPILANKSVVSFVYLESKWTRSPKSSNITTSMQDNHLNASRACLKAMPSATSAPKDTDSDRIIWSPVNCRPQQTVAIIVPFRNRYSNLSVFLNHMHPFMRHQQLAYTIFVIDQRQPKLFNRGALLNVGFLEASKRYPYSCFIFHDVDLLPEDDRNLYTCEEQPLHLSVAIDKFAYNLFYESTFGGAVAMTAVHFNETHGFPNSYFGWGGEDDDMSRRLTFAHFKLTRRDLKIARYTMLKHTHDAGNAPNPRRYKRLAEAKKLWKSDTFQSIKYRVLQRSLRHSGLYYYLQVDLLLS</sequence>
<dbReference type="InterPro" id="IPR003859">
    <property type="entry name" value="Galactosyl_T"/>
</dbReference>
<evidence type="ECO:0000256" key="6">
    <source>
        <dbReference type="ARBA" id="ARBA00022692"/>
    </source>
</evidence>
<comment type="pathway">
    <text evidence="2 11">Protein modification; protein glycosylation.</text>
</comment>
<keyword evidence="10 11" id="KW-0325">Glycoprotein</keyword>
<dbReference type="EMBL" id="GEEE01011439">
    <property type="protein sequence ID" value="JAP51786.1"/>
    <property type="molecule type" value="Transcribed_RNA"/>
</dbReference>
<feature type="non-terminal residue" evidence="14">
    <location>
        <position position="1"/>
    </location>
</feature>
<dbReference type="PANTHER" id="PTHR19300:SF57">
    <property type="entry name" value="BETA-1,4-N-ACETYLGALACTOSAMINYLTRANSFERASE"/>
    <property type="match status" value="1"/>
</dbReference>
<evidence type="ECO:0000256" key="8">
    <source>
        <dbReference type="ARBA" id="ARBA00022989"/>
    </source>
</evidence>
<comment type="similarity">
    <text evidence="3 11">Belongs to the glycosyltransferase 7 family.</text>
</comment>
<keyword evidence="9" id="KW-0472">Membrane</keyword>
<evidence type="ECO:0000256" key="3">
    <source>
        <dbReference type="ARBA" id="ARBA00005735"/>
    </source>
</evidence>
<dbReference type="InterPro" id="IPR027995">
    <property type="entry name" value="Galactosyl_T_N"/>
</dbReference>
<dbReference type="SUPFAM" id="SSF53448">
    <property type="entry name" value="Nucleotide-diphospho-sugar transferases"/>
    <property type="match status" value="1"/>
</dbReference>
<dbReference type="Pfam" id="PF02709">
    <property type="entry name" value="Glyco_transf_7C"/>
    <property type="match status" value="1"/>
</dbReference>
<reference evidence="14" key="1">
    <citation type="submission" date="2016-01" db="EMBL/GenBank/DDBJ databases">
        <title>Reference transcriptome for the parasite Schistocephalus solidus: insights into the molecular evolution of parasitism.</title>
        <authorList>
            <person name="Hebert F.O."/>
            <person name="Grambauer S."/>
            <person name="Barber I."/>
            <person name="Landry C.R."/>
            <person name="Aubin-Horth N."/>
        </authorList>
    </citation>
    <scope>NUCLEOTIDE SEQUENCE</scope>
</reference>
<dbReference type="PRINTS" id="PR02050">
    <property type="entry name" value="B14GALTRFASE"/>
</dbReference>
<dbReference type="GO" id="GO:0005794">
    <property type="term" value="C:Golgi apparatus"/>
    <property type="evidence" value="ECO:0007669"/>
    <property type="project" value="TreeGrafter"/>
</dbReference>
<organism evidence="14">
    <name type="scientific">Schistocephalus solidus</name>
    <name type="common">Tapeworm</name>
    <dbReference type="NCBI Taxonomy" id="70667"/>
    <lineage>
        <taxon>Eukaryota</taxon>
        <taxon>Metazoa</taxon>
        <taxon>Spiralia</taxon>
        <taxon>Lophotrochozoa</taxon>
        <taxon>Platyhelminthes</taxon>
        <taxon>Cestoda</taxon>
        <taxon>Eucestoda</taxon>
        <taxon>Diphyllobothriidea</taxon>
        <taxon>Diphyllobothriidae</taxon>
        <taxon>Schistocephalus</taxon>
    </lineage>
</organism>
<evidence type="ECO:0000256" key="5">
    <source>
        <dbReference type="ARBA" id="ARBA00022679"/>
    </source>
</evidence>
<dbReference type="GO" id="GO:0006688">
    <property type="term" value="P:glycosphingolipid biosynthetic process"/>
    <property type="evidence" value="ECO:0007669"/>
    <property type="project" value="TreeGrafter"/>
</dbReference>
<keyword evidence="7 11" id="KW-0735">Signal-anchor</keyword>
<feature type="domain" description="Galactosyltransferase N-terminal" evidence="13">
    <location>
        <begin position="162"/>
        <end position="259"/>
    </location>
</feature>
<protein>
    <recommendedName>
        <fullName evidence="11">Beta-1,4-galactosyltransferase</fullName>
        <ecNumber evidence="11">2.4.1.-</ecNumber>
    </recommendedName>
</protein>
<dbReference type="GO" id="GO:0008378">
    <property type="term" value="F:galactosyltransferase activity"/>
    <property type="evidence" value="ECO:0007669"/>
    <property type="project" value="TreeGrafter"/>
</dbReference>
<comment type="function">
    <text evidence="11">Catalyses the transfer of galactose onto proteins or lipids.</text>
</comment>
<dbReference type="PANTHER" id="PTHR19300">
    <property type="entry name" value="BETA-1,4-GALACTOSYLTRANSFERASE"/>
    <property type="match status" value="1"/>
</dbReference>
<dbReference type="UniPathway" id="UPA00378"/>
<keyword evidence="5 11" id="KW-0808">Transferase</keyword>